<dbReference type="OMA" id="CCPYSSA"/>
<feature type="disulfide bond" evidence="5">
    <location>
        <begin position="320"/>
        <end position="337"/>
    </location>
</feature>
<feature type="disulfide bond" evidence="5">
    <location>
        <begin position="307"/>
        <end position="319"/>
    </location>
</feature>
<reference evidence="8 9" key="1">
    <citation type="journal article" date="2008" name="Nature">
        <title>Genome analysis of the platypus reveals unique signatures of evolution.</title>
        <authorList>
            <person name="Warren W.C."/>
            <person name="Hillier L.W."/>
            <person name="Marshall Graves J.A."/>
            <person name="Birney E."/>
            <person name="Ponting C.P."/>
            <person name="Grutzner F."/>
            <person name="Belov K."/>
            <person name="Miller W."/>
            <person name="Clarke L."/>
            <person name="Chinwalla A.T."/>
            <person name="Yang S.P."/>
            <person name="Heger A."/>
            <person name="Locke D.P."/>
            <person name="Miethke P."/>
            <person name="Waters P.D."/>
            <person name="Veyrunes F."/>
            <person name="Fulton L."/>
            <person name="Fulton B."/>
            <person name="Graves T."/>
            <person name="Wallis J."/>
            <person name="Puente X.S."/>
            <person name="Lopez-Otin C."/>
            <person name="Ordonez G.R."/>
            <person name="Eichler E.E."/>
            <person name="Chen L."/>
            <person name="Cheng Z."/>
            <person name="Deakin J.E."/>
            <person name="Alsop A."/>
            <person name="Thompson K."/>
            <person name="Kirby P."/>
            <person name="Papenfuss A.T."/>
            <person name="Wakefield M.J."/>
            <person name="Olender T."/>
            <person name="Lancet D."/>
            <person name="Huttley G.A."/>
            <person name="Smit A.F."/>
            <person name="Pask A."/>
            <person name="Temple-Smith P."/>
            <person name="Batzer M.A."/>
            <person name="Walker J.A."/>
            <person name="Konkel M.K."/>
            <person name="Harris R.S."/>
            <person name="Whittington C.M."/>
            <person name="Wong E.S."/>
            <person name="Gemmell N.J."/>
            <person name="Buschiazzo E."/>
            <person name="Vargas Jentzsch I.M."/>
            <person name="Merkel A."/>
            <person name="Schmitz J."/>
            <person name="Zemann A."/>
            <person name="Churakov G."/>
            <person name="Kriegs J.O."/>
            <person name="Brosius J."/>
            <person name="Murchison E.P."/>
            <person name="Sachidanandam R."/>
            <person name="Smith C."/>
            <person name="Hannon G.J."/>
            <person name="Tsend-Ayush E."/>
            <person name="McMillan D."/>
            <person name="Attenborough R."/>
            <person name="Rens W."/>
            <person name="Ferguson-Smith M."/>
            <person name="Lefevre C.M."/>
            <person name="Sharp J.A."/>
            <person name="Nicholas K.R."/>
            <person name="Ray D.A."/>
            <person name="Kube M."/>
            <person name="Reinhardt R."/>
            <person name="Pringle T.H."/>
            <person name="Taylor J."/>
            <person name="Jones R.C."/>
            <person name="Nixon B."/>
            <person name="Dacheux J.L."/>
            <person name="Niwa H."/>
            <person name="Sekita Y."/>
            <person name="Huang X."/>
            <person name="Stark A."/>
            <person name="Kheradpour P."/>
            <person name="Kellis M."/>
            <person name="Flicek P."/>
            <person name="Chen Y."/>
            <person name="Webber C."/>
            <person name="Hardison R."/>
            <person name="Nelson J."/>
            <person name="Hallsworth-Pepin K."/>
            <person name="Delehaunty K."/>
            <person name="Markovic C."/>
            <person name="Minx P."/>
            <person name="Feng Y."/>
            <person name="Kremitzki C."/>
            <person name="Mitreva M."/>
            <person name="Glasscock J."/>
            <person name="Wylie T."/>
            <person name="Wohldmann P."/>
            <person name="Thiru P."/>
            <person name="Nhan M.N."/>
            <person name="Pohl C.S."/>
            <person name="Smith S.M."/>
            <person name="Hou S."/>
            <person name="Nefedov M."/>
            <person name="de Jong P.J."/>
            <person name="Renfree M.B."/>
            <person name="Mardis E.R."/>
            <person name="Wilson R.K."/>
        </authorList>
    </citation>
    <scope>NUCLEOTIDE SEQUENCE [LARGE SCALE GENOMIC DNA]</scope>
    <source>
        <strain evidence="8 9">Glennie</strain>
    </source>
</reference>
<feature type="disulfide bond" evidence="5">
    <location>
        <begin position="126"/>
        <end position="139"/>
    </location>
</feature>
<evidence type="ECO:0000313" key="8">
    <source>
        <dbReference type="Ensembl" id="ENSOANP00000007266.3"/>
    </source>
</evidence>
<dbReference type="CTD" id="2896"/>
<feature type="domain" description="Granulins" evidence="7">
    <location>
        <begin position="92"/>
        <end position="105"/>
    </location>
</feature>
<feature type="domain" description="Granulins" evidence="7">
    <location>
        <begin position="415"/>
        <end position="428"/>
    </location>
</feature>
<keyword evidence="6" id="KW-0732">Signal</keyword>
<accession>F7DVY4</accession>
<dbReference type="AlphaFoldDB" id="F7DVY4"/>
<dbReference type="GO" id="GO:0050727">
    <property type="term" value="P:regulation of inflammatory response"/>
    <property type="evidence" value="ECO:0000318"/>
    <property type="project" value="GO_Central"/>
</dbReference>
<feature type="disulfide bond" evidence="5">
    <location>
        <begin position="461"/>
        <end position="473"/>
    </location>
</feature>
<dbReference type="HOGENOM" id="CLU_904755_0_0_1"/>
<feature type="domain" description="Granulins" evidence="7">
    <location>
        <begin position="253"/>
        <end position="266"/>
    </location>
</feature>
<feature type="disulfide bond" evidence="5">
    <location>
        <begin position="313"/>
        <end position="329"/>
    </location>
</feature>
<dbReference type="InterPro" id="IPR006150">
    <property type="entry name" value="Cys_repeat_1"/>
</dbReference>
<feature type="chain" id="PRO_5028260134" evidence="6">
    <location>
        <begin position="18"/>
        <end position="767"/>
    </location>
</feature>
<feature type="domain" description="Granulins" evidence="7">
    <location>
        <begin position="568"/>
        <end position="581"/>
    </location>
</feature>
<feature type="domain" description="Granulins" evidence="7">
    <location>
        <begin position="725"/>
        <end position="738"/>
    </location>
</feature>
<feature type="domain" description="Granulins" evidence="7">
    <location>
        <begin position="158"/>
        <end position="171"/>
    </location>
</feature>
<feature type="disulfide bond" evidence="5">
    <location>
        <begin position="338"/>
        <end position="351"/>
    </location>
</feature>
<evidence type="ECO:0000259" key="7">
    <source>
        <dbReference type="PROSITE" id="PS00799"/>
    </source>
</evidence>
<dbReference type="GO" id="GO:0005576">
    <property type="term" value="C:extracellular region"/>
    <property type="evidence" value="ECO:0000318"/>
    <property type="project" value="GO_Central"/>
</dbReference>
<dbReference type="Ensembl" id="ENSOANT00000007268.3">
    <property type="protein sequence ID" value="ENSOANP00000007266.3"/>
    <property type="gene ID" value="ENSOANG00000004584.3"/>
</dbReference>
<keyword evidence="3" id="KW-0964">Secreted</keyword>
<evidence type="ECO:0000256" key="5">
    <source>
        <dbReference type="PIRSR" id="PIRSR639036-50"/>
    </source>
</evidence>
<dbReference type="SMART" id="SM00289">
    <property type="entry name" value="WR1"/>
    <property type="match status" value="5"/>
</dbReference>
<dbReference type="InterPro" id="IPR039036">
    <property type="entry name" value="Granulin_fam"/>
</dbReference>
<feature type="disulfide bond" evidence="5">
    <location>
        <begin position="345"/>
        <end position="358"/>
    </location>
</feature>
<feature type="domain" description="Granulins" evidence="7">
    <location>
        <begin position="492"/>
        <end position="505"/>
    </location>
</feature>
<dbReference type="RefSeq" id="XP_028930903.1">
    <property type="nucleotide sequence ID" value="XM_029075070.1"/>
</dbReference>
<comment type="subcellular location">
    <subcellularLocation>
        <location evidence="1">Secreted</location>
    </subcellularLocation>
</comment>
<dbReference type="OrthoDB" id="5854875at2759"/>
<evidence type="ECO:0000256" key="1">
    <source>
        <dbReference type="ARBA" id="ARBA00004613"/>
    </source>
</evidence>
<feature type="disulfide bond" evidence="5">
    <location>
        <begin position="492"/>
        <end position="505"/>
    </location>
</feature>
<dbReference type="FunFam" id="2.10.25.160:FF:000001">
    <property type="entry name" value="Granulin precursor"/>
    <property type="match status" value="3"/>
</dbReference>
<keyword evidence="4 5" id="KW-1015">Disulfide bond</keyword>
<dbReference type="KEGG" id="oaa:100088818"/>
<dbReference type="PANTHER" id="PTHR12274">
    <property type="entry name" value="GRANULIN"/>
    <property type="match status" value="1"/>
</dbReference>
<dbReference type="GeneTree" id="ENSGT00470000042293"/>
<gene>
    <name evidence="8" type="primary">GRN</name>
</gene>
<dbReference type="GeneID" id="100088818"/>
<dbReference type="Proteomes" id="UP000002279">
    <property type="component" value="Chromosome 11"/>
</dbReference>
<name>F7DVY4_ORNAN</name>
<feature type="signal peptide" evidence="6">
    <location>
        <begin position="1"/>
        <end position="17"/>
    </location>
</feature>
<reference evidence="8" key="3">
    <citation type="submission" date="2025-09" db="UniProtKB">
        <authorList>
            <consortium name="Ensembl"/>
        </authorList>
    </citation>
    <scope>IDENTIFICATION</scope>
    <source>
        <strain evidence="8">Glennie</strain>
    </source>
</reference>
<comment type="similarity">
    <text evidence="2">Belongs to the granulin family.</text>
</comment>
<dbReference type="InterPro" id="IPR037277">
    <property type="entry name" value="Granulin_sf"/>
</dbReference>
<dbReference type="PROSITE" id="PS00799">
    <property type="entry name" value="GRANULINS"/>
    <property type="match status" value="9"/>
</dbReference>
<feature type="domain" description="Granulins" evidence="7">
    <location>
        <begin position="338"/>
        <end position="351"/>
    </location>
</feature>
<sequence length="767" mass="81222">MWKLVAWGALVAGVVRGLLCPDGQLCPQACCERPGGTGYGCCDPARDSDPSLPLALVGGSCEDRAPCPAGFSCLHTPSGGTGCCPYAEAVACGDGRHCCPRGSHCSADGRSCFHLPGAGSPRAVQCPDGQFECPNDSTCCPMPSGSWGCCPLPQATCCEDRVHCCPHSTTCDLAHNRCLGPSGPRPLARKTPAYRRVPRGRGAAAISPLVPAGPPAVNVVCPDAHSQCSESTTCCQRPDGHYGCCPLPNAVCCPDRIHCCPQGTRCDLQQGKCLSSEGATSPLLAERPAVFPLLTERPAVPVQEVKCDNEVSCPDSYTCCRLPSGQWGCCPFPEAVCCPDRQHCCPHGYTCNTEMNTCDQGGRALPWSVKTPARRAPRAGDVRCDDHTSCPDGNTCCSLGFGQWGCCPFLEAVCCPDRQHCCPHGYTCNTELNTCDKGGRALPWSVKTPARRDPRSGDVRCDDHTSCPDGNTCCPLGFGQWGCCPSPQAVCCPDHAHCCPNGFTCTSEGQCQRGDRTVPWLKKTPARPARLSQDVHCDTYSGCPSGHTCCRLVSGVWGCCPIPEAVCCPDQVHCCPSGFSCSGQGQCHQGALRVPARVKAPAQRLPGAEDIRCDDRFFCAQGQTCCPSQSGGWACCQLPNAVCCEDRQHCCPWGYSCNVTAQTCDKEGTGPAPAASADRPLLTGPAAPVGDVPCAQGRFCHDDQTCCPDSTGGWACCPYAQGVCCQDRRHCCPPGSRCTKRGLKCGRRALRWDQVLTRGQALPRPLL</sequence>
<organism evidence="8 9">
    <name type="scientific">Ornithorhynchus anatinus</name>
    <name type="common">Duckbill platypus</name>
    <dbReference type="NCBI Taxonomy" id="9258"/>
    <lineage>
        <taxon>Eukaryota</taxon>
        <taxon>Metazoa</taxon>
        <taxon>Chordata</taxon>
        <taxon>Craniata</taxon>
        <taxon>Vertebrata</taxon>
        <taxon>Euteleostomi</taxon>
        <taxon>Mammalia</taxon>
        <taxon>Monotremata</taxon>
        <taxon>Ornithorhynchidae</taxon>
        <taxon>Ornithorhynchus</taxon>
    </lineage>
</organism>
<feature type="domain" description="Granulins" evidence="7">
    <location>
        <begin position="644"/>
        <end position="657"/>
    </location>
</feature>
<proteinExistence type="inferred from homology"/>
<evidence type="ECO:0000313" key="9">
    <source>
        <dbReference type="Proteomes" id="UP000002279"/>
    </source>
</evidence>
<keyword evidence="9" id="KW-1185">Reference proteome</keyword>
<dbReference type="Bgee" id="ENSOANG00000004584">
    <property type="expression patterns" value="Expressed in adult mammalian kidney and 7 other cell types or tissues"/>
</dbReference>
<feature type="disulfide bond" evidence="5">
    <location>
        <begin position="133"/>
        <end position="149"/>
    </location>
</feature>
<dbReference type="PANTHER" id="PTHR12274:SF3">
    <property type="entry name" value="PROGRANULIN"/>
    <property type="match status" value="1"/>
</dbReference>
<evidence type="ECO:0000256" key="2">
    <source>
        <dbReference type="ARBA" id="ARBA00010093"/>
    </source>
</evidence>
<reference evidence="8" key="2">
    <citation type="submission" date="2025-08" db="UniProtKB">
        <authorList>
            <consortium name="Ensembl"/>
        </authorList>
    </citation>
    <scope>IDENTIFICATION</scope>
    <source>
        <strain evidence="8">Glennie</strain>
    </source>
</reference>
<feature type="disulfide bond" evidence="5">
    <location>
        <begin position="499"/>
        <end position="511"/>
    </location>
</feature>
<protein>
    <submittedName>
        <fullName evidence="8">Granulin</fullName>
    </submittedName>
</protein>
<feature type="disulfide bond" evidence="5">
    <location>
        <begin position="330"/>
        <end position="344"/>
    </location>
</feature>
<dbReference type="Pfam" id="PF00396">
    <property type="entry name" value="Granulin"/>
    <property type="match status" value="9"/>
</dbReference>
<dbReference type="InterPro" id="IPR000118">
    <property type="entry name" value="Granulin"/>
</dbReference>
<feature type="disulfide bond" evidence="5">
    <location>
        <begin position="467"/>
        <end position="483"/>
    </location>
</feature>
<dbReference type="Gene3D" id="2.10.25.160">
    <property type="entry name" value="Granulin"/>
    <property type="match status" value="9"/>
</dbReference>
<dbReference type="SUPFAM" id="SSF57277">
    <property type="entry name" value="Granulin repeat"/>
    <property type="match status" value="8"/>
</dbReference>
<evidence type="ECO:0000256" key="4">
    <source>
        <dbReference type="ARBA" id="ARBA00023157"/>
    </source>
</evidence>
<dbReference type="InParanoid" id="F7DVY4"/>
<evidence type="ECO:0000256" key="6">
    <source>
        <dbReference type="SAM" id="SignalP"/>
    </source>
</evidence>
<dbReference type="FunCoup" id="F7DVY4">
    <property type="interactions" value="937"/>
</dbReference>
<evidence type="ECO:0000256" key="3">
    <source>
        <dbReference type="ARBA" id="ARBA00022525"/>
    </source>
</evidence>
<dbReference type="SMART" id="SM00277">
    <property type="entry name" value="GRAN"/>
    <property type="match status" value="9"/>
</dbReference>